<feature type="transmembrane region" description="Helical" evidence="6">
    <location>
        <begin position="48"/>
        <end position="67"/>
    </location>
</feature>
<keyword evidence="6" id="KW-1003">Cell membrane</keyword>
<evidence type="ECO:0000313" key="10">
    <source>
        <dbReference type="Proteomes" id="UP000602087"/>
    </source>
</evidence>
<reference evidence="9" key="1">
    <citation type="submission" date="2020-12" db="EMBL/GenBank/DDBJ databases">
        <title>Sanguibacter suaedae sp. nov., isolated from Suaeda aralocaspica.</title>
        <authorList>
            <person name="Ma Q."/>
        </authorList>
    </citation>
    <scope>NUCLEOTIDE SEQUENCE</scope>
    <source>
        <strain evidence="9">YZGR15</strain>
    </source>
</reference>
<evidence type="ECO:0000256" key="4">
    <source>
        <dbReference type="ARBA" id="ARBA00023136"/>
    </source>
</evidence>
<dbReference type="PANTHER" id="PTHR43027">
    <property type="entry name" value="DOXORUBICIN RESISTANCE ABC TRANSPORTER PERMEASE PROTEIN DRRC-RELATED"/>
    <property type="match status" value="1"/>
</dbReference>
<evidence type="ECO:0000313" key="9">
    <source>
        <dbReference type="EMBL" id="MBI9113772.1"/>
    </source>
</evidence>
<accession>A0A934M625</accession>
<keyword evidence="2 6" id="KW-0812">Transmembrane</keyword>
<feature type="domain" description="ABC transmembrane type-2" evidence="8">
    <location>
        <begin position="46"/>
        <end position="288"/>
    </location>
</feature>
<keyword evidence="10" id="KW-1185">Reference proteome</keyword>
<keyword evidence="6" id="KW-0813">Transport</keyword>
<protein>
    <recommendedName>
        <fullName evidence="6">Transport permease protein</fullName>
    </recommendedName>
</protein>
<keyword evidence="4 6" id="KW-0472">Membrane</keyword>
<comment type="caution">
    <text evidence="9">The sequence shown here is derived from an EMBL/GenBank/DDBJ whole genome shotgun (WGS) entry which is preliminary data.</text>
</comment>
<name>A0A934M625_9MICO</name>
<comment type="similarity">
    <text evidence="6">Belongs to the ABC-2 integral membrane protein family.</text>
</comment>
<dbReference type="InterPro" id="IPR000412">
    <property type="entry name" value="ABC_2_transport"/>
</dbReference>
<feature type="transmembrane region" description="Helical" evidence="6">
    <location>
        <begin position="162"/>
        <end position="184"/>
    </location>
</feature>
<evidence type="ECO:0000256" key="3">
    <source>
        <dbReference type="ARBA" id="ARBA00022989"/>
    </source>
</evidence>
<gene>
    <name evidence="9" type="ORF">JAV76_01935</name>
</gene>
<feature type="transmembrane region" description="Helical" evidence="6">
    <location>
        <begin position="135"/>
        <end position="156"/>
    </location>
</feature>
<dbReference type="EMBL" id="JAEINH010000001">
    <property type="protein sequence ID" value="MBI9113772.1"/>
    <property type="molecule type" value="Genomic_DNA"/>
</dbReference>
<dbReference type="Proteomes" id="UP000602087">
    <property type="component" value="Unassembled WGS sequence"/>
</dbReference>
<dbReference type="PIRSF" id="PIRSF006648">
    <property type="entry name" value="DrrB"/>
    <property type="match status" value="1"/>
</dbReference>
<dbReference type="InterPro" id="IPR013525">
    <property type="entry name" value="ABC2_TM"/>
</dbReference>
<dbReference type="PANTHER" id="PTHR43027:SF2">
    <property type="entry name" value="TRANSPORT PERMEASE PROTEIN"/>
    <property type="match status" value="1"/>
</dbReference>
<proteinExistence type="inferred from homology"/>
<dbReference type="InterPro" id="IPR052902">
    <property type="entry name" value="ABC-2_transporter"/>
</dbReference>
<dbReference type="GO" id="GO:0140359">
    <property type="term" value="F:ABC-type transporter activity"/>
    <property type="evidence" value="ECO:0007669"/>
    <property type="project" value="InterPro"/>
</dbReference>
<evidence type="ECO:0000256" key="6">
    <source>
        <dbReference type="RuleBase" id="RU361157"/>
    </source>
</evidence>
<dbReference type="InterPro" id="IPR047817">
    <property type="entry name" value="ABC2_TM_bact-type"/>
</dbReference>
<dbReference type="PROSITE" id="PS51012">
    <property type="entry name" value="ABC_TM2"/>
    <property type="match status" value="1"/>
</dbReference>
<feature type="transmembrane region" description="Helical" evidence="6">
    <location>
        <begin position="87"/>
        <end position="106"/>
    </location>
</feature>
<keyword evidence="3 6" id="KW-1133">Transmembrane helix</keyword>
<feature type="region of interest" description="Disordered" evidence="7">
    <location>
        <begin position="1"/>
        <end position="21"/>
    </location>
</feature>
<sequence length="290" mass="30677">MSATTTAATPTPPAARPARTQRLRNPAVLAAHRVGYEVRSYFRQSDTLFFTFSFPLLMLTIFSVAFSSSDFGDDQVSVTAAQYYLPAMLAAGVLLSGLQNLAIDIATEKNDGTLKRLAGTPLPPASYLAGKLGQVVVTGCIQAALVIALAAVAFGVPLPTDLGAWLTFAWVLLLGMVTCGLLGIGLSALPRSGRSASAVITPPVLFLQFISGVYLPFNGLPSWLQDVAALFPLKWLAQGMRSVFLPEEFAAVEAGGAWDLGGVALACAVWLVVGAVLCRVTFRWVRQSGR</sequence>
<feature type="transmembrane region" description="Helical" evidence="6">
    <location>
        <begin position="196"/>
        <end position="217"/>
    </location>
</feature>
<dbReference type="Pfam" id="PF01061">
    <property type="entry name" value="ABC2_membrane"/>
    <property type="match status" value="1"/>
</dbReference>
<dbReference type="AlphaFoldDB" id="A0A934M625"/>
<dbReference type="GO" id="GO:0046677">
    <property type="term" value="P:response to antibiotic"/>
    <property type="evidence" value="ECO:0007669"/>
    <property type="project" value="UniProtKB-KW"/>
</dbReference>
<evidence type="ECO:0000256" key="2">
    <source>
        <dbReference type="ARBA" id="ARBA00022692"/>
    </source>
</evidence>
<evidence type="ECO:0000259" key="8">
    <source>
        <dbReference type="PROSITE" id="PS51012"/>
    </source>
</evidence>
<keyword evidence="5" id="KW-0046">Antibiotic resistance</keyword>
<evidence type="ECO:0000256" key="7">
    <source>
        <dbReference type="SAM" id="MobiDB-lite"/>
    </source>
</evidence>
<dbReference type="RefSeq" id="WP_198732320.1">
    <property type="nucleotide sequence ID" value="NZ_JAEINH010000001.1"/>
</dbReference>
<evidence type="ECO:0000256" key="5">
    <source>
        <dbReference type="ARBA" id="ARBA00023251"/>
    </source>
</evidence>
<evidence type="ECO:0000256" key="1">
    <source>
        <dbReference type="ARBA" id="ARBA00004141"/>
    </source>
</evidence>
<comment type="subcellular location">
    <subcellularLocation>
        <location evidence="6">Cell membrane</location>
        <topology evidence="6">Multi-pass membrane protein</topology>
    </subcellularLocation>
    <subcellularLocation>
        <location evidence="1">Membrane</location>
        <topology evidence="1">Multi-pass membrane protein</topology>
    </subcellularLocation>
</comment>
<feature type="transmembrane region" description="Helical" evidence="6">
    <location>
        <begin position="263"/>
        <end position="282"/>
    </location>
</feature>
<dbReference type="GO" id="GO:0043190">
    <property type="term" value="C:ATP-binding cassette (ABC) transporter complex"/>
    <property type="evidence" value="ECO:0007669"/>
    <property type="project" value="InterPro"/>
</dbReference>
<organism evidence="9 10">
    <name type="scientific">Sanguibacter suaedae</name>
    <dbReference type="NCBI Taxonomy" id="2795737"/>
    <lineage>
        <taxon>Bacteria</taxon>
        <taxon>Bacillati</taxon>
        <taxon>Actinomycetota</taxon>
        <taxon>Actinomycetes</taxon>
        <taxon>Micrococcales</taxon>
        <taxon>Sanguibacteraceae</taxon>
        <taxon>Sanguibacter</taxon>
    </lineage>
</organism>